<feature type="region of interest" description="Disordered" evidence="5">
    <location>
        <begin position="473"/>
        <end position="518"/>
    </location>
</feature>
<keyword evidence="2" id="KW-0132">Cell division</keyword>
<evidence type="ECO:0000256" key="4">
    <source>
        <dbReference type="ARBA" id="ARBA00023306"/>
    </source>
</evidence>
<dbReference type="OrthoDB" id="7446186at2759"/>
<dbReference type="GO" id="GO:0051301">
    <property type="term" value="P:cell division"/>
    <property type="evidence" value="ECO:0007669"/>
    <property type="project" value="UniProtKB-KW"/>
</dbReference>
<dbReference type="InterPro" id="IPR056237">
    <property type="entry name" value="ANKLE2_3rd"/>
</dbReference>
<reference evidence="7 8" key="1">
    <citation type="submission" date="2018-01" db="EMBL/GenBank/DDBJ databases">
        <title>Comparison of the Chinese Bamboo Partridge and Red Junglefowl genome sequences highlights the importance of demography in genome evolution.</title>
        <authorList>
            <person name="Tiley G.P."/>
            <person name="Kimball R.T."/>
            <person name="Braun E.L."/>
            <person name="Burleigh J.G."/>
        </authorList>
    </citation>
    <scope>NUCLEOTIDE SEQUENCE [LARGE SCALE GENOMIC DNA]</scope>
    <source>
        <strain evidence="7">RTK389</strain>
        <tissue evidence="7">Blood</tissue>
    </source>
</reference>
<evidence type="ECO:0000313" key="8">
    <source>
        <dbReference type="Proteomes" id="UP000237246"/>
    </source>
</evidence>
<dbReference type="InterPro" id="IPR002110">
    <property type="entry name" value="Ankyrin_rpt"/>
</dbReference>
<dbReference type="Pfam" id="PF24567">
    <property type="entry name" value="ANKLE2_3rd"/>
    <property type="match status" value="1"/>
</dbReference>
<dbReference type="Gene3D" id="1.25.40.20">
    <property type="entry name" value="Ankyrin repeat-containing domain"/>
    <property type="match status" value="1"/>
</dbReference>
<evidence type="ECO:0000256" key="3">
    <source>
        <dbReference type="ARBA" id="ARBA00023043"/>
    </source>
</evidence>
<feature type="region of interest" description="Disordered" evidence="5">
    <location>
        <begin position="561"/>
        <end position="628"/>
    </location>
</feature>
<feature type="domain" description="ANKLE2 third alpha/beta" evidence="6">
    <location>
        <begin position="122"/>
        <end position="229"/>
    </location>
</feature>
<protein>
    <recommendedName>
        <fullName evidence="6">ANKLE2 third alpha/beta domain-containing protein</fullName>
    </recommendedName>
</protein>
<dbReference type="EMBL" id="PPHD01028385">
    <property type="protein sequence ID" value="POI26498.1"/>
    <property type="molecule type" value="Genomic_DNA"/>
</dbReference>
<evidence type="ECO:0000259" key="6">
    <source>
        <dbReference type="Pfam" id="PF24567"/>
    </source>
</evidence>
<feature type="compositionally biased region" description="Basic and acidic residues" evidence="5">
    <location>
        <begin position="473"/>
        <end position="482"/>
    </location>
</feature>
<dbReference type="GO" id="GO:0051721">
    <property type="term" value="F:protein phosphatase 2A binding"/>
    <property type="evidence" value="ECO:0007669"/>
    <property type="project" value="TreeGrafter"/>
</dbReference>
<dbReference type="InterPro" id="IPR036770">
    <property type="entry name" value="Ankyrin_rpt-contain_sf"/>
</dbReference>
<accession>A0A2P4SQV6</accession>
<dbReference type="GO" id="GO:0005783">
    <property type="term" value="C:endoplasmic reticulum"/>
    <property type="evidence" value="ECO:0007669"/>
    <property type="project" value="TreeGrafter"/>
</dbReference>
<keyword evidence="3" id="KW-0040">ANK repeat</keyword>
<dbReference type="PANTHER" id="PTHR12349">
    <property type="entry name" value="ANKYRIN REPEAT AND LEM DOMAIN-CONTAINING PROTEIN 2"/>
    <property type="match status" value="1"/>
</dbReference>
<comment type="caution">
    <text evidence="7">The sequence shown here is derived from an EMBL/GenBank/DDBJ whole genome shotgun (WGS) entry which is preliminary data.</text>
</comment>
<dbReference type="PANTHER" id="PTHR12349:SF4">
    <property type="entry name" value="ANKYRIN REPEAT AND LEM DOMAIN-CONTAINING PROTEIN 2"/>
    <property type="match status" value="1"/>
</dbReference>
<gene>
    <name evidence="7" type="ORF">CIB84_009752</name>
</gene>
<evidence type="ECO:0000256" key="2">
    <source>
        <dbReference type="ARBA" id="ARBA00022618"/>
    </source>
</evidence>
<proteinExistence type="inferred from homology"/>
<dbReference type="Proteomes" id="UP000237246">
    <property type="component" value="Unassembled WGS sequence"/>
</dbReference>
<sequence length="645" mass="72189">MHVAAKENQPAVCQLLLDTLENPEFMRLMYPDDDNAMLRNRIRYIVDLYLNTPDKMGFDTPLHFACKFGNLDVVNVLTSHPAIVKNPRNKYDQTPAEVVCERSKNKSAELKEKLREYLKGRYYVPLLRAEDNSSAPIIGAPWSPDQTDESPQAALPKYTGSPKDPVLSIRAFAGPMSPSKAEEFRRLWKTPPRERAGFFHNVRKSDLERGVERVGRELAHELGFPWVEYWEFLGCFVDLSSQEGLRKLEEYLSRWEMSEKAQQETGENETCNRYKTPHPSGKSKKCCNSISVGAFLDEDDDDMSLEEIKNRQNAARNNSPPVVLKEPSIDAIGDAECEILSMERTRNIIETSAQPRHYEKGVSSSKNGFCNPVASERIIGDRKHVHDGEDCLVSPVCNLMSEFENLTFQPQAAAGESNAISEKIKNERILPERTSQVRIPKDWLDKTCYVVSPASSSEPSVTGKAGETNLRTEHKMQSEREGLSVQSGVQTNEAQRCQEPPAQKSLLKTPPTDDNSKKLFLLGERPSKLDSDVLAAIEAVQIDPQKYPAIYRWKHEVQSYSSADRQSWPSPALKGRFRSQSTAAGPPNASAYSSPGRNSPMTGSPGKHGNAASFSADPESPGRYSPACVNHSMLKPRYFSEPPAH</sequence>
<keyword evidence="4" id="KW-0131">Cell cycle</keyword>
<evidence type="ECO:0000313" key="7">
    <source>
        <dbReference type="EMBL" id="POI26498.1"/>
    </source>
</evidence>
<organism evidence="7 8">
    <name type="scientific">Bambusicola thoracicus</name>
    <name type="common">Chinese bamboo-partridge</name>
    <name type="synonym">Perdix thoracica</name>
    <dbReference type="NCBI Taxonomy" id="9083"/>
    <lineage>
        <taxon>Eukaryota</taxon>
        <taxon>Metazoa</taxon>
        <taxon>Chordata</taxon>
        <taxon>Craniata</taxon>
        <taxon>Vertebrata</taxon>
        <taxon>Euteleostomi</taxon>
        <taxon>Archelosauria</taxon>
        <taxon>Archosauria</taxon>
        <taxon>Dinosauria</taxon>
        <taxon>Saurischia</taxon>
        <taxon>Theropoda</taxon>
        <taxon>Coelurosauria</taxon>
        <taxon>Aves</taxon>
        <taxon>Neognathae</taxon>
        <taxon>Galloanserae</taxon>
        <taxon>Galliformes</taxon>
        <taxon>Phasianidae</taxon>
        <taxon>Perdicinae</taxon>
        <taxon>Bambusicola</taxon>
    </lineage>
</organism>
<evidence type="ECO:0000256" key="1">
    <source>
        <dbReference type="ARBA" id="ARBA00007597"/>
    </source>
</evidence>
<dbReference type="AlphaFoldDB" id="A0A2P4SQV6"/>
<keyword evidence="8" id="KW-1185">Reference proteome</keyword>
<comment type="similarity">
    <text evidence="1">Belongs to the ANKLE2 family.</text>
</comment>
<feature type="compositionally biased region" description="Polar residues" evidence="5">
    <location>
        <begin position="590"/>
        <end position="602"/>
    </location>
</feature>
<name>A0A2P4SQV6_BAMTH</name>
<feature type="compositionally biased region" description="Polar residues" evidence="5">
    <location>
        <begin position="484"/>
        <end position="495"/>
    </location>
</feature>
<dbReference type="Pfam" id="PF00023">
    <property type="entry name" value="Ank"/>
    <property type="match status" value="1"/>
</dbReference>
<dbReference type="SUPFAM" id="SSF48403">
    <property type="entry name" value="Ankyrin repeat"/>
    <property type="match status" value="1"/>
</dbReference>
<evidence type="ECO:0000256" key="5">
    <source>
        <dbReference type="SAM" id="MobiDB-lite"/>
    </source>
</evidence>